<feature type="transmembrane region" description="Helical" evidence="1">
    <location>
        <begin position="67"/>
        <end position="88"/>
    </location>
</feature>
<evidence type="ECO:0000259" key="2">
    <source>
        <dbReference type="Pfam" id="PF13796"/>
    </source>
</evidence>
<organism evidence="3 4">
    <name type="scientific">Kitasatospora aburaviensis</name>
    <dbReference type="NCBI Taxonomy" id="67265"/>
    <lineage>
        <taxon>Bacteria</taxon>
        <taxon>Bacillati</taxon>
        <taxon>Actinomycetota</taxon>
        <taxon>Actinomycetes</taxon>
        <taxon>Kitasatosporales</taxon>
        <taxon>Streptomycetaceae</taxon>
        <taxon>Kitasatospora</taxon>
    </lineage>
</organism>
<sequence length="237" mass="26093">MSSQSIQRTGYDLPVEGARLTEEPPYAWRAPFSSYFYRELGFSLTGLPVAVAGFSFAITLFSLGLGTLVTVLGLPVLAALTAGSRSFGRLERARTRSMLALDVPGPEPVKAVRPGSWGLITARMADAAGWKAVLYQVLMFPWAIVSFTVSLTFLLVGWVMAAYPLYHWVYPTYVGWPGLQLFDFYDGDHTRHVYYIESPLQIAGVSLLGLLIVFLTPQLVRGLTNVNRLAVRGLLGR</sequence>
<accession>A0ABW1F8J4</accession>
<protein>
    <submittedName>
        <fullName evidence="3">Sensor domain-containing protein</fullName>
    </submittedName>
</protein>
<evidence type="ECO:0000313" key="4">
    <source>
        <dbReference type="Proteomes" id="UP001596067"/>
    </source>
</evidence>
<feature type="transmembrane region" description="Helical" evidence="1">
    <location>
        <begin position="200"/>
        <end position="220"/>
    </location>
</feature>
<evidence type="ECO:0000313" key="3">
    <source>
        <dbReference type="EMBL" id="MFC5890262.1"/>
    </source>
</evidence>
<dbReference type="RefSeq" id="WP_313765007.1">
    <property type="nucleotide sequence ID" value="NZ_BAAAVH010000033.1"/>
</dbReference>
<dbReference type="Pfam" id="PF13796">
    <property type="entry name" value="Sensor"/>
    <property type="match status" value="1"/>
</dbReference>
<feature type="domain" description="Putative sensor" evidence="2">
    <location>
        <begin position="44"/>
        <end position="235"/>
    </location>
</feature>
<feature type="transmembrane region" description="Helical" evidence="1">
    <location>
        <begin position="133"/>
        <end position="166"/>
    </location>
</feature>
<feature type="transmembrane region" description="Helical" evidence="1">
    <location>
        <begin position="40"/>
        <end position="61"/>
    </location>
</feature>
<comment type="caution">
    <text evidence="3">The sequence shown here is derived from an EMBL/GenBank/DDBJ whole genome shotgun (WGS) entry which is preliminary data.</text>
</comment>
<dbReference type="EMBL" id="JBHSOD010000076">
    <property type="protein sequence ID" value="MFC5890262.1"/>
    <property type="molecule type" value="Genomic_DNA"/>
</dbReference>
<keyword evidence="1" id="KW-0812">Transmembrane</keyword>
<keyword evidence="1" id="KW-1133">Transmembrane helix</keyword>
<name>A0ABW1F8J4_9ACTN</name>
<gene>
    <name evidence="3" type="ORF">ACFP0N_35430</name>
</gene>
<proteinExistence type="predicted"/>
<dbReference type="InterPro" id="IPR025828">
    <property type="entry name" value="Put_sensor_dom"/>
</dbReference>
<dbReference type="Proteomes" id="UP001596067">
    <property type="component" value="Unassembled WGS sequence"/>
</dbReference>
<evidence type="ECO:0000256" key="1">
    <source>
        <dbReference type="SAM" id="Phobius"/>
    </source>
</evidence>
<keyword evidence="1" id="KW-0472">Membrane</keyword>
<keyword evidence="4" id="KW-1185">Reference proteome</keyword>
<reference evidence="4" key="1">
    <citation type="journal article" date="2019" name="Int. J. Syst. Evol. Microbiol.">
        <title>The Global Catalogue of Microorganisms (GCM) 10K type strain sequencing project: providing services to taxonomists for standard genome sequencing and annotation.</title>
        <authorList>
            <consortium name="The Broad Institute Genomics Platform"/>
            <consortium name="The Broad Institute Genome Sequencing Center for Infectious Disease"/>
            <person name="Wu L."/>
            <person name="Ma J."/>
        </authorList>
    </citation>
    <scope>NUCLEOTIDE SEQUENCE [LARGE SCALE GENOMIC DNA]</scope>
    <source>
        <strain evidence="4">CGMCC 4.1469</strain>
    </source>
</reference>